<evidence type="ECO:0000256" key="8">
    <source>
        <dbReference type="ARBA" id="ARBA00023224"/>
    </source>
</evidence>
<evidence type="ECO:0000259" key="10">
    <source>
        <dbReference type="PROSITE" id="PS50262"/>
    </source>
</evidence>
<dbReference type="GO" id="GO:0004930">
    <property type="term" value="F:G protein-coupled receptor activity"/>
    <property type="evidence" value="ECO:0007669"/>
    <property type="project" value="UniProtKB-KW"/>
</dbReference>
<dbReference type="InterPro" id="IPR017452">
    <property type="entry name" value="GPCR_Rhodpsn_7TM"/>
</dbReference>
<dbReference type="Pfam" id="PF00001">
    <property type="entry name" value="7tm_1"/>
    <property type="match status" value="1"/>
</dbReference>
<evidence type="ECO:0000256" key="9">
    <source>
        <dbReference type="SAM" id="Phobius"/>
    </source>
</evidence>
<dbReference type="SUPFAM" id="SSF81321">
    <property type="entry name" value="Family A G protein-coupled receptor-like"/>
    <property type="match status" value="1"/>
</dbReference>
<keyword evidence="3 9" id="KW-0812">Transmembrane</keyword>
<evidence type="ECO:0000256" key="4">
    <source>
        <dbReference type="ARBA" id="ARBA00022989"/>
    </source>
</evidence>
<feature type="transmembrane region" description="Helical" evidence="9">
    <location>
        <begin position="350"/>
        <end position="367"/>
    </location>
</feature>
<reference evidence="11 12" key="1">
    <citation type="journal article" date="2017" name="PLoS Biol.">
        <title>The sea cucumber genome provides insights into morphological evolution and visceral regeneration.</title>
        <authorList>
            <person name="Zhang X."/>
            <person name="Sun L."/>
            <person name="Yuan J."/>
            <person name="Sun Y."/>
            <person name="Gao Y."/>
            <person name="Zhang L."/>
            <person name="Li S."/>
            <person name="Dai H."/>
            <person name="Hamel J.F."/>
            <person name="Liu C."/>
            <person name="Yu Y."/>
            <person name="Liu S."/>
            <person name="Lin W."/>
            <person name="Guo K."/>
            <person name="Jin S."/>
            <person name="Xu P."/>
            <person name="Storey K.B."/>
            <person name="Huan P."/>
            <person name="Zhang T."/>
            <person name="Zhou Y."/>
            <person name="Zhang J."/>
            <person name="Lin C."/>
            <person name="Li X."/>
            <person name="Xing L."/>
            <person name="Huo D."/>
            <person name="Sun M."/>
            <person name="Wang L."/>
            <person name="Mercier A."/>
            <person name="Li F."/>
            <person name="Yang H."/>
            <person name="Xiang J."/>
        </authorList>
    </citation>
    <scope>NUCLEOTIDE SEQUENCE [LARGE SCALE GENOMIC DNA]</scope>
    <source>
        <strain evidence="11">Shaxun</strain>
        <tissue evidence="11">Muscle</tissue>
    </source>
</reference>
<dbReference type="EMBL" id="MRZV01000230">
    <property type="protein sequence ID" value="PIK54909.1"/>
    <property type="molecule type" value="Genomic_DNA"/>
</dbReference>
<dbReference type="InterPro" id="IPR000276">
    <property type="entry name" value="GPCR_Rhodpsn"/>
</dbReference>
<keyword evidence="7 11" id="KW-0675">Receptor</keyword>
<dbReference type="PANTHER" id="PTHR24248">
    <property type="entry name" value="ADRENERGIC RECEPTOR-RELATED G-PROTEIN COUPLED RECEPTOR"/>
    <property type="match status" value="1"/>
</dbReference>
<dbReference type="Gene3D" id="1.20.1070.10">
    <property type="entry name" value="Rhodopsin 7-helix transmembrane proteins"/>
    <property type="match status" value="2"/>
</dbReference>
<evidence type="ECO:0000313" key="11">
    <source>
        <dbReference type="EMBL" id="PIK54909.1"/>
    </source>
</evidence>
<keyword evidence="6 9" id="KW-0472">Membrane</keyword>
<evidence type="ECO:0000256" key="6">
    <source>
        <dbReference type="ARBA" id="ARBA00023136"/>
    </source>
</evidence>
<dbReference type="STRING" id="307972.A0A2G8L3R3"/>
<dbReference type="PROSITE" id="PS50262">
    <property type="entry name" value="G_PROTEIN_RECEP_F1_2"/>
    <property type="match status" value="1"/>
</dbReference>
<feature type="transmembrane region" description="Helical" evidence="9">
    <location>
        <begin position="38"/>
        <end position="63"/>
    </location>
</feature>
<dbReference type="Proteomes" id="UP000230750">
    <property type="component" value="Unassembled WGS sequence"/>
</dbReference>
<organism evidence="11 12">
    <name type="scientific">Stichopus japonicus</name>
    <name type="common">Sea cucumber</name>
    <dbReference type="NCBI Taxonomy" id="307972"/>
    <lineage>
        <taxon>Eukaryota</taxon>
        <taxon>Metazoa</taxon>
        <taxon>Echinodermata</taxon>
        <taxon>Eleutherozoa</taxon>
        <taxon>Echinozoa</taxon>
        <taxon>Holothuroidea</taxon>
        <taxon>Aspidochirotacea</taxon>
        <taxon>Aspidochirotida</taxon>
        <taxon>Stichopodidae</taxon>
        <taxon>Apostichopus</taxon>
    </lineage>
</organism>
<feature type="transmembrane region" description="Helical" evidence="9">
    <location>
        <begin position="315"/>
        <end position="338"/>
    </location>
</feature>
<evidence type="ECO:0000256" key="1">
    <source>
        <dbReference type="ARBA" id="ARBA00004651"/>
    </source>
</evidence>
<comment type="subcellular location">
    <subcellularLocation>
        <location evidence="1">Cell membrane</location>
        <topology evidence="1">Multi-pass membrane protein</topology>
    </subcellularLocation>
</comment>
<feature type="transmembrane region" description="Helical" evidence="9">
    <location>
        <begin position="75"/>
        <end position="96"/>
    </location>
</feature>
<proteinExistence type="predicted"/>
<keyword evidence="12" id="KW-1185">Reference proteome</keyword>
<feature type="domain" description="G-protein coupled receptors family 1 profile" evidence="10">
    <location>
        <begin position="16"/>
        <end position="366"/>
    </location>
</feature>
<sequence length="398" mass="45441">MFLVCYAIVLLTTIGGNIVVIASYVLNDFVRNSVANIFILNLSISDVLVGSIVMVVDFLTLAIGSWPFGDIFCAAWLSMHYFVIYMSVVTVIVISIDRLWLISDVLRYKRLQNHTIARGVVILVWIYTTLYTILYSVSTNDIMSPSTRRGGSATCLVAIQNTDNMLLSIILENLDFIIPLVLLVAVNVTVAFKVHRKLNNRNLRNSHPKRTISQETDADLKSVISTGTTGMAEHSSQGDHGGFAIINDGFETDNRLEGNENQHAEHDTDSGVKYVTYEKRQCTGSEDSRVCYRKRVRKRKENTKLVDHSSVARSVFLLTTVYTACWLPYHILVFLQSWHIYQAPGLIWEILQRLIWFNSMLNPFLYAKMNMRFRLGMLKVLCFRRSFQDRVNRLRTAF</sequence>
<comment type="caution">
    <text evidence="11">The sequence shown here is derived from an EMBL/GenBank/DDBJ whole genome shotgun (WGS) entry which is preliminary data.</text>
</comment>
<dbReference type="GO" id="GO:0071880">
    <property type="term" value="P:adenylate cyclase-activating adrenergic receptor signaling pathway"/>
    <property type="evidence" value="ECO:0007669"/>
    <property type="project" value="TreeGrafter"/>
</dbReference>
<dbReference type="AlphaFoldDB" id="A0A2G8L3R3"/>
<dbReference type="GO" id="GO:0005886">
    <property type="term" value="C:plasma membrane"/>
    <property type="evidence" value="ECO:0007669"/>
    <property type="project" value="UniProtKB-SubCell"/>
</dbReference>
<dbReference type="CDD" id="cd00637">
    <property type="entry name" value="7tm_classA_rhodopsin-like"/>
    <property type="match status" value="1"/>
</dbReference>
<evidence type="ECO:0000313" key="12">
    <source>
        <dbReference type="Proteomes" id="UP000230750"/>
    </source>
</evidence>
<dbReference type="GO" id="GO:0043410">
    <property type="term" value="P:positive regulation of MAPK cascade"/>
    <property type="evidence" value="ECO:0007669"/>
    <property type="project" value="TreeGrafter"/>
</dbReference>
<protein>
    <submittedName>
        <fullName evidence="11">Putative histamine H3 receptor-like</fullName>
    </submittedName>
</protein>
<gene>
    <name evidence="11" type="ORF">BSL78_08192</name>
</gene>
<keyword evidence="5" id="KW-0297">G-protein coupled receptor</keyword>
<keyword evidence="8" id="KW-0807">Transducer</keyword>
<evidence type="ECO:0000256" key="5">
    <source>
        <dbReference type="ARBA" id="ARBA00023040"/>
    </source>
</evidence>
<dbReference type="PANTHER" id="PTHR24248:SF120">
    <property type="entry name" value="G-PROTEIN COUPLED RECEPTORS FAMILY 1 PROFILE DOMAIN-CONTAINING PROTEIN"/>
    <property type="match status" value="1"/>
</dbReference>
<accession>A0A2G8L3R3</accession>
<keyword evidence="4 9" id="KW-1133">Transmembrane helix</keyword>
<evidence type="ECO:0000256" key="7">
    <source>
        <dbReference type="ARBA" id="ARBA00023170"/>
    </source>
</evidence>
<name>A0A2G8L3R3_STIJA</name>
<feature type="transmembrane region" description="Helical" evidence="9">
    <location>
        <begin position="6"/>
        <end position="26"/>
    </location>
</feature>
<feature type="transmembrane region" description="Helical" evidence="9">
    <location>
        <begin position="116"/>
        <end position="137"/>
    </location>
</feature>
<keyword evidence="2" id="KW-1003">Cell membrane</keyword>
<dbReference type="OrthoDB" id="10071887at2759"/>
<dbReference type="PRINTS" id="PR00237">
    <property type="entry name" value="GPCRRHODOPSN"/>
</dbReference>
<feature type="transmembrane region" description="Helical" evidence="9">
    <location>
        <begin position="176"/>
        <end position="194"/>
    </location>
</feature>
<evidence type="ECO:0000256" key="2">
    <source>
        <dbReference type="ARBA" id="ARBA00022475"/>
    </source>
</evidence>
<evidence type="ECO:0000256" key="3">
    <source>
        <dbReference type="ARBA" id="ARBA00022692"/>
    </source>
</evidence>